<dbReference type="InterPro" id="IPR040976">
    <property type="entry name" value="Pkinase_fungal"/>
</dbReference>
<dbReference type="SUPFAM" id="SSF56112">
    <property type="entry name" value="Protein kinase-like (PK-like)"/>
    <property type="match status" value="1"/>
</dbReference>
<organism evidence="3 4">
    <name type="scientific">Boletus edulis BED1</name>
    <dbReference type="NCBI Taxonomy" id="1328754"/>
    <lineage>
        <taxon>Eukaryota</taxon>
        <taxon>Fungi</taxon>
        <taxon>Dikarya</taxon>
        <taxon>Basidiomycota</taxon>
        <taxon>Agaricomycotina</taxon>
        <taxon>Agaricomycetes</taxon>
        <taxon>Agaricomycetidae</taxon>
        <taxon>Boletales</taxon>
        <taxon>Boletineae</taxon>
        <taxon>Boletaceae</taxon>
        <taxon>Boletoideae</taxon>
        <taxon>Boletus</taxon>
    </lineage>
</organism>
<feature type="region of interest" description="Disordered" evidence="1">
    <location>
        <begin position="700"/>
        <end position="727"/>
    </location>
</feature>
<keyword evidence="4" id="KW-1185">Reference proteome</keyword>
<dbReference type="PANTHER" id="PTHR38248:SF2">
    <property type="entry name" value="FUNK1 11"/>
    <property type="match status" value="1"/>
</dbReference>
<proteinExistence type="predicted"/>
<reference evidence="3" key="2">
    <citation type="journal article" date="2020" name="Nat. Commun.">
        <title>Large-scale genome sequencing of mycorrhizal fungi provides insights into the early evolution of symbiotic traits.</title>
        <authorList>
            <person name="Miyauchi S."/>
            <person name="Kiss E."/>
            <person name="Kuo A."/>
            <person name="Drula E."/>
            <person name="Kohler A."/>
            <person name="Sanchez-Garcia M."/>
            <person name="Morin E."/>
            <person name="Andreopoulos B."/>
            <person name="Barry K.W."/>
            <person name="Bonito G."/>
            <person name="Buee M."/>
            <person name="Carver A."/>
            <person name="Chen C."/>
            <person name="Cichocki N."/>
            <person name="Clum A."/>
            <person name="Culley D."/>
            <person name="Crous P.W."/>
            <person name="Fauchery L."/>
            <person name="Girlanda M."/>
            <person name="Hayes R.D."/>
            <person name="Keri Z."/>
            <person name="LaButti K."/>
            <person name="Lipzen A."/>
            <person name="Lombard V."/>
            <person name="Magnuson J."/>
            <person name="Maillard F."/>
            <person name="Murat C."/>
            <person name="Nolan M."/>
            <person name="Ohm R.A."/>
            <person name="Pangilinan J."/>
            <person name="Pereira M.F."/>
            <person name="Perotto S."/>
            <person name="Peter M."/>
            <person name="Pfister S."/>
            <person name="Riley R."/>
            <person name="Sitrit Y."/>
            <person name="Stielow J.B."/>
            <person name="Szollosi G."/>
            <person name="Zifcakova L."/>
            <person name="Stursova M."/>
            <person name="Spatafora J.W."/>
            <person name="Tedersoo L."/>
            <person name="Vaario L.M."/>
            <person name="Yamada A."/>
            <person name="Yan M."/>
            <person name="Wang P."/>
            <person name="Xu J."/>
            <person name="Bruns T."/>
            <person name="Baldrian P."/>
            <person name="Vilgalys R."/>
            <person name="Dunand C."/>
            <person name="Henrissat B."/>
            <person name="Grigoriev I.V."/>
            <person name="Hibbett D."/>
            <person name="Nagy L.G."/>
            <person name="Martin F.M."/>
        </authorList>
    </citation>
    <scope>NUCLEOTIDE SEQUENCE</scope>
    <source>
        <strain evidence="3">BED1</strain>
    </source>
</reference>
<evidence type="ECO:0000259" key="2">
    <source>
        <dbReference type="Pfam" id="PF17667"/>
    </source>
</evidence>
<dbReference type="EMBL" id="WHUW01000138">
    <property type="protein sequence ID" value="KAF8421724.1"/>
    <property type="molecule type" value="Genomic_DNA"/>
</dbReference>
<evidence type="ECO:0000256" key="1">
    <source>
        <dbReference type="SAM" id="MobiDB-lite"/>
    </source>
</evidence>
<accession>A0AAD4G7P4</accession>
<dbReference type="Proteomes" id="UP001194468">
    <property type="component" value="Unassembled WGS sequence"/>
</dbReference>
<sequence>MASTPRTPESKPRFLSCPDTEPRFPLTTQPQYLSGDLTEGRRAVVNDINRYREVPYDQLVGSRFHPLPTDDKVAEIRRVLKTRGSITRDNKEWTRFVQRPSAARRSECVVFQPLQPIISTIFEQVDVNSFHFVVAPTETPISTRRNTSRPDAYIRLKTSYRSDRKTHWFDIAIPFEFKKSKNDDEKRDNERKVIWSLHNIMREDPLRRFALGITIEDTELRIWHIDRALLTVSTPIDFTADIDCVISLFCSIAQQTKVDLGWDPTVERTVDEQYVFTICGKRYTTTRELATFGADLMISRATRVYEAVDEETKEKVAIKDSWRESSRDHEGSILENLHRDIERKLGKEEAAEAKKYIIGVRAYEDVQVLDKPDETLNPGKDGRWIEINGEPRFSGTPHLPSIGHIPASDYSPSKSLRRVPLPTKNEDRTIPRRVHARIVFNDVGLPVKDVTVLNDCMSCLFDALKGLFRVHLGGWVHRDVSVSNVLWVEDKDKPGHFTGKLADFEYAKEIVSDNSHEVRTGTMHFMAIEVELQRYIYLPPAQFSLEEPAVTAVEFLSGLCSAFRMNPLHDLESIWWDLTWIMLYHTDKDSPTEKAEHQLCFFNQAFPGAIGQACRRGFFEMGEVLDAAYKTLSTTYGEKCKPIWQLAVVLRKYYEKVEGDPSGLPVEEKVTRAAHKHASNAFSVAIGNLEETRIHLQPLQRPVKRNVDDSPSDQARKKAKQALPMSA</sequence>
<dbReference type="AlphaFoldDB" id="A0AAD4G7P4"/>
<dbReference type="Pfam" id="PF17667">
    <property type="entry name" value="Pkinase_fungal"/>
    <property type="match status" value="1"/>
</dbReference>
<dbReference type="PANTHER" id="PTHR38248">
    <property type="entry name" value="FUNK1 6"/>
    <property type="match status" value="1"/>
</dbReference>
<feature type="region of interest" description="Disordered" evidence="1">
    <location>
        <begin position="1"/>
        <end position="29"/>
    </location>
</feature>
<gene>
    <name evidence="3" type="ORF">L210DRAFT_3424082</name>
</gene>
<name>A0AAD4G7P4_BOLED</name>
<feature type="domain" description="Fungal-type protein kinase" evidence="2">
    <location>
        <begin position="151"/>
        <end position="582"/>
    </location>
</feature>
<dbReference type="Gene3D" id="1.10.510.10">
    <property type="entry name" value="Transferase(Phosphotransferase) domain 1"/>
    <property type="match status" value="1"/>
</dbReference>
<evidence type="ECO:0000313" key="3">
    <source>
        <dbReference type="EMBL" id="KAF8421724.1"/>
    </source>
</evidence>
<dbReference type="InterPro" id="IPR011009">
    <property type="entry name" value="Kinase-like_dom_sf"/>
</dbReference>
<reference evidence="3" key="1">
    <citation type="submission" date="2019-10" db="EMBL/GenBank/DDBJ databases">
        <authorList>
            <consortium name="DOE Joint Genome Institute"/>
            <person name="Kuo A."/>
            <person name="Miyauchi S."/>
            <person name="Kiss E."/>
            <person name="Drula E."/>
            <person name="Kohler A."/>
            <person name="Sanchez-Garcia M."/>
            <person name="Andreopoulos B."/>
            <person name="Barry K.W."/>
            <person name="Bonito G."/>
            <person name="Buee M."/>
            <person name="Carver A."/>
            <person name="Chen C."/>
            <person name="Cichocki N."/>
            <person name="Clum A."/>
            <person name="Culley D."/>
            <person name="Crous P.W."/>
            <person name="Fauchery L."/>
            <person name="Girlanda M."/>
            <person name="Hayes R."/>
            <person name="Keri Z."/>
            <person name="LaButti K."/>
            <person name="Lipzen A."/>
            <person name="Lombard V."/>
            <person name="Magnuson J."/>
            <person name="Maillard F."/>
            <person name="Morin E."/>
            <person name="Murat C."/>
            <person name="Nolan M."/>
            <person name="Ohm R."/>
            <person name="Pangilinan J."/>
            <person name="Pereira M."/>
            <person name="Perotto S."/>
            <person name="Peter M."/>
            <person name="Riley R."/>
            <person name="Sitrit Y."/>
            <person name="Stielow B."/>
            <person name="Szollosi G."/>
            <person name="Zifcakova L."/>
            <person name="Stursova M."/>
            <person name="Spatafora J.W."/>
            <person name="Tedersoo L."/>
            <person name="Vaario L.-M."/>
            <person name="Yamada A."/>
            <person name="Yan M."/>
            <person name="Wang P."/>
            <person name="Xu J."/>
            <person name="Bruns T."/>
            <person name="Baldrian P."/>
            <person name="Vilgalys R."/>
            <person name="Henrissat B."/>
            <person name="Grigoriev I.V."/>
            <person name="Hibbett D."/>
            <person name="Nagy L.G."/>
            <person name="Martin F.M."/>
        </authorList>
    </citation>
    <scope>NUCLEOTIDE SEQUENCE</scope>
    <source>
        <strain evidence="3">BED1</strain>
    </source>
</reference>
<protein>
    <recommendedName>
        <fullName evidence="2">Fungal-type protein kinase domain-containing protein</fullName>
    </recommendedName>
</protein>
<comment type="caution">
    <text evidence="3">The sequence shown here is derived from an EMBL/GenBank/DDBJ whole genome shotgun (WGS) entry which is preliminary data.</text>
</comment>
<evidence type="ECO:0000313" key="4">
    <source>
        <dbReference type="Proteomes" id="UP001194468"/>
    </source>
</evidence>